<comment type="caution">
    <text evidence="1">The sequence shown here is derived from an EMBL/GenBank/DDBJ whole genome shotgun (WGS) entry which is preliminary data.</text>
</comment>
<dbReference type="InterPro" id="IPR011951">
    <property type="entry name" value="HAD-SF_hydro_IA_YjjG/PynA"/>
</dbReference>
<evidence type="ECO:0000313" key="1">
    <source>
        <dbReference type="EMBL" id="HIU63384.1"/>
    </source>
</evidence>
<dbReference type="SUPFAM" id="SSF56784">
    <property type="entry name" value="HAD-like"/>
    <property type="match status" value="1"/>
</dbReference>
<reference evidence="1" key="1">
    <citation type="submission" date="2020-10" db="EMBL/GenBank/DDBJ databases">
        <authorList>
            <person name="Gilroy R."/>
        </authorList>
    </citation>
    <scope>NUCLEOTIDE SEQUENCE</scope>
    <source>
        <strain evidence="1">9366</strain>
    </source>
</reference>
<dbReference type="SFLD" id="SFLDS00003">
    <property type="entry name" value="Haloacid_Dehalogenase"/>
    <property type="match status" value="1"/>
</dbReference>
<dbReference type="Gene3D" id="1.10.150.240">
    <property type="entry name" value="Putative phosphatase, domain 2"/>
    <property type="match status" value="1"/>
</dbReference>
<dbReference type="InterPro" id="IPR023198">
    <property type="entry name" value="PGP-like_dom2"/>
</dbReference>
<dbReference type="Gene3D" id="3.40.50.1000">
    <property type="entry name" value="HAD superfamily/HAD-like"/>
    <property type="match status" value="1"/>
</dbReference>
<dbReference type="InterPro" id="IPR036412">
    <property type="entry name" value="HAD-like_sf"/>
</dbReference>
<dbReference type="GO" id="GO:0008253">
    <property type="term" value="F:5'-nucleotidase activity"/>
    <property type="evidence" value="ECO:0007669"/>
    <property type="project" value="InterPro"/>
</dbReference>
<dbReference type="Pfam" id="PF00702">
    <property type="entry name" value="Hydrolase"/>
    <property type="match status" value="1"/>
</dbReference>
<dbReference type="PANTHER" id="PTHR47478">
    <property type="match status" value="1"/>
</dbReference>
<name>A0A9D1MN90_9FIRM</name>
<dbReference type="NCBIfam" id="TIGR01549">
    <property type="entry name" value="HAD-SF-IA-v1"/>
    <property type="match status" value="1"/>
</dbReference>
<dbReference type="EMBL" id="DVNJ01000032">
    <property type="protein sequence ID" value="HIU63384.1"/>
    <property type="molecule type" value="Genomic_DNA"/>
</dbReference>
<evidence type="ECO:0000313" key="2">
    <source>
        <dbReference type="Proteomes" id="UP000824145"/>
    </source>
</evidence>
<organism evidence="1 2">
    <name type="scientific">Candidatus Caccalectryoclostridium excrementigallinarum</name>
    <dbReference type="NCBI Taxonomy" id="2840710"/>
    <lineage>
        <taxon>Bacteria</taxon>
        <taxon>Bacillati</taxon>
        <taxon>Bacillota</taxon>
        <taxon>Clostridia</taxon>
        <taxon>Christensenellales</taxon>
        <taxon>Christensenellaceae</taxon>
        <taxon>Christensenellaceae incertae sedis</taxon>
        <taxon>Candidatus Caccalectryoclostridium</taxon>
    </lineage>
</organism>
<reference evidence="1" key="2">
    <citation type="journal article" date="2021" name="PeerJ">
        <title>Extensive microbial diversity within the chicken gut microbiome revealed by metagenomics and culture.</title>
        <authorList>
            <person name="Gilroy R."/>
            <person name="Ravi A."/>
            <person name="Getino M."/>
            <person name="Pursley I."/>
            <person name="Horton D.L."/>
            <person name="Alikhan N.F."/>
            <person name="Baker D."/>
            <person name="Gharbi K."/>
            <person name="Hall N."/>
            <person name="Watson M."/>
            <person name="Adriaenssens E.M."/>
            <person name="Foster-Nyarko E."/>
            <person name="Jarju S."/>
            <person name="Secka A."/>
            <person name="Antonio M."/>
            <person name="Oren A."/>
            <person name="Chaudhuri R.R."/>
            <person name="La Ragione R."/>
            <person name="Hildebrand F."/>
            <person name="Pallen M.J."/>
        </authorList>
    </citation>
    <scope>NUCLEOTIDE SEQUENCE</scope>
    <source>
        <strain evidence="1">9366</strain>
    </source>
</reference>
<dbReference type="SFLD" id="SFLDG01129">
    <property type="entry name" value="C1.5:_HAD__Beta-PGM__Phosphata"/>
    <property type="match status" value="1"/>
</dbReference>
<dbReference type="AlphaFoldDB" id="A0A9D1MN90"/>
<dbReference type="InterPro" id="IPR052550">
    <property type="entry name" value="Pyrimidine_5'-ntase_YjjG"/>
</dbReference>
<proteinExistence type="predicted"/>
<accession>A0A9D1MN90</accession>
<dbReference type="NCBIfam" id="TIGR02254">
    <property type="entry name" value="YjjG_YfnB"/>
    <property type="match status" value="1"/>
</dbReference>
<protein>
    <submittedName>
        <fullName evidence="1">Noncanonical pyrimidine nucleotidase, YjjG family</fullName>
    </submittedName>
</protein>
<sequence>MPSLILLIDADDTLLDFKKAEHMSITLTAKKFGASDPQEAARLFSAINKACWLDVERGVRTRERIAVERFCELKERLFLSGLPEEINEDYKANMRRAYFLLPGAIEFLRALKERGHRLFLITNGLETTQRLRIKGSGIEGFFEDVFISEAMGLRKPEREYFELVGRLIKQFERERCLVIGDSLTADILGANNARLPSIWFNAEKKPLKEGIFPTYEAHSYAEILKILDGLQ</sequence>
<dbReference type="InterPro" id="IPR023214">
    <property type="entry name" value="HAD_sf"/>
</dbReference>
<dbReference type="Proteomes" id="UP000824145">
    <property type="component" value="Unassembled WGS sequence"/>
</dbReference>
<dbReference type="InterPro" id="IPR006439">
    <property type="entry name" value="HAD-SF_hydro_IA"/>
</dbReference>
<gene>
    <name evidence="1" type="ORF">IAB07_06425</name>
</gene>
<dbReference type="PANTHER" id="PTHR47478:SF1">
    <property type="entry name" value="PYRIMIDINE 5'-NUCLEOTIDASE YJJG"/>
    <property type="match status" value="1"/>
</dbReference>